<dbReference type="Proteomes" id="UP001519460">
    <property type="component" value="Unassembled WGS sequence"/>
</dbReference>
<keyword evidence="3" id="KW-0966">Cell projection</keyword>
<evidence type="ECO:0000313" key="5">
    <source>
        <dbReference type="Proteomes" id="UP001519460"/>
    </source>
</evidence>
<dbReference type="PANTHER" id="PTHR46614:SF1">
    <property type="entry name" value="MORN REPEAT-CONTAINING PROTEIN 4"/>
    <property type="match status" value="1"/>
</dbReference>
<reference evidence="4 5" key="1">
    <citation type="journal article" date="2023" name="Sci. Data">
        <title>Genome assembly of the Korean intertidal mud-creeper Batillaria attramentaria.</title>
        <authorList>
            <person name="Patra A.K."/>
            <person name="Ho P.T."/>
            <person name="Jun S."/>
            <person name="Lee S.J."/>
            <person name="Kim Y."/>
            <person name="Won Y.J."/>
        </authorList>
    </citation>
    <scope>NUCLEOTIDE SEQUENCE [LARGE SCALE GENOMIC DNA]</scope>
    <source>
        <strain evidence="4">Wonlab-2016</strain>
    </source>
</reference>
<name>A0ABD0JHH0_9CAEN</name>
<evidence type="ECO:0000256" key="3">
    <source>
        <dbReference type="ARBA" id="ARBA00023273"/>
    </source>
</evidence>
<gene>
    <name evidence="4" type="ORF">BaRGS_00034441</name>
</gene>
<proteinExistence type="predicted"/>
<dbReference type="GO" id="GO:0042995">
    <property type="term" value="C:cell projection"/>
    <property type="evidence" value="ECO:0007669"/>
    <property type="project" value="UniProtKB-SubCell"/>
</dbReference>
<dbReference type="PANTHER" id="PTHR46614">
    <property type="entry name" value="MORN REPEAT-CONTAINING PROTEIN 4"/>
    <property type="match status" value="1"/>
</dbReference>
<protein>
    <recommendedName>
        <fullName evidence="6">MORN repeat-containing protein 4</fullName>
    </recommendedName>
</protein>
<dbReference type="EMBL" id="JACVVK020000440">
    <property type="protein sequence ID" value="KAK7474306.1"/>
    <property type="molecule type" value="Genomic_DNA"/>
</dbReference>
<dbReference type="SUPFAM" id="SSF82185">
    <property type="entry name" value="Histone H3 K4-specific methyltransferase SET7/9 N-terminal domain"/>
    <property type="match status" value="1"/>
</dbReference>
<evidence type="ECO:0000313" key="4">
    <source>
        <dbReference type="EMBL" id="KAK7474306.1"/>
    </source>
</evidence>
<dbReference type="InterPro" id="IPR052315">
    <property type="entry name" value="MORN4"/>
</dbReference>
<comment type="caution">
    <text evidence="4">The sequence shown here is derived from an EMBL/GenBank/DDBJ whole genome shotgun (WGS) entry which is preliminary data.</text>
</comment>
<dbReference type="Gene3D" id="2.20.110.10">
    <property type="entry name" value="Histone H3 K4-specific methyltransferase SET7/9 N-terminal domain"/>
    <property type="match status" value="2"/>
</dbReference>
<dbReference type="InterPro" id="IPR003409">
    <property type="entry name" value="MORN"/>
</dbReference>
<evidence type="ECO:0000256" key="1">
    <source>
        <dbReference type="ARBA" id="ARBA00004316"/>
    </source>
</evidence>
<organism evidence="4 5">
    <name type="scientific">Batillaria attramentaria</name>
    <dbReference type="NCBI Taxonomy" id="370345"/>
    <lineage>
        <taxon>Eukaryota</taxon>
        <taxon>Metazoa</taxon>
        <taxon>Spiralia</taxon>
        <taxon>Lophotrochozoa</taxon>
        <taxon>Mollusca</taxon>
        <taxon>Gastropoda</taxon>
        <taxon>Caenogastropoda</taxon>
        <taxon>Sorbeoconcha</taxon>
        <taxon>Cerithioidea</taxon>
        <taxon>Batillariidae</taxon>
        <taxon>Batillaria</taxon>
    </lineage>
</organism>
<sequence>MGRQGEYRYPDGTVYKGEWNEHGHRHGYGHLVFPDGSSYWGHFDNGLFGGSGVMTFHDGSRYEGEFRHGKFQGMGVFHKSDRMTFEGEFKDGKIWGLGLMTFPDGTHGLPRNEGYFEANQIIRREKCPMLVHRAREAAEKARHTKQH</sequence>
<evidence type="ECO:0000256" key="2">
    <source>
        <dbReference type="ARBA" id="ARBA00022737"/>
    </source>
</evidence>
<keyword evidence="2" id="KW-0677">Repeat</keyword>
<accession>A0ABD0JHH0</accession>
<dbReference type="Pfam" id="PF02493">
    <property type="entry name" value="MORN"/>
    <property type="match status" value="5"/>
</dbReference>
<evidence type="ECO:0008006" key="6">
    <source>
        <dbReference type="Google" id="ProtNLM"/>
    </source>
</evidence>
<keyword evidence="5" id="KW-1185">Reference proteome</keyword>
<dbReference type="AlphaFoldDB" id="A0ABD0JHH0"/>
<dbReference type="SMART" id="SM00698">
    <property type="entry name" value="MORN"/>
    <property type="match status" value="4"/>
</dbReference>
<comment type="subcellular location">
    <subcellularLocation>
        <location evidence="1">Cell projection</location>
    </subcellularLocation>
</comment>